<proteinExistence type="predicted"/>
<feature type="binding site" evidence="6">
    <location>
        <position position="40"/>
    </location>
    <ligand>
        <name>Zn(2+)</name>
        <dbReference type="ChEBI" id="CHEBI:29105"/>
        <label>1</label>
    </ligand>
</feature>
<gene>
    <name evidence="8" type="ORF">PHJA_000404200</name>
</gene>
<evidence type="ECO:0000256" key="4">
    <source>
        <dbReference type="ARBA" id="ARBA00022833"/>
    </source>
</evidence>
<feature type="binding site" evidence="6">
    <location>
        <position position="96"/>
    </location>
    <ligand>
        <name>Zn(2+)</name>
        <dbReference type="ChEBI" id="CHEBI:29105"/>
        <label>2</label>
        <note>catalytic</note>
    </ligand>
</feature>
<dbReference type="InterPro" id="IPR024079">
    <property type="entry name" value="MetalloPept_cat_dom_sf"/>
</dbReference>
<evidence type="ECO:0000313" key="8">
    <source>
        <dbReference type="EMBL" id="GFP82611.1"/>
    </source>
</evidence>
<feature type="binding site" evidence="6">
    <location>
        <position position="50"/>
    </location>
    <ligand>
        <name>Zn(2+)</name>
        <dbReference type="ChEBI" id="CHEBI:29105"/>
        <label>1</label>
    </ligand>
</feature>
<name>A0A830BKJ8_9LAMI</name>
<comment type="cofactor">
    <cofactor evidence="6">
        <name>Ca(2+)</name>
        <dbReference type="ChEBI" id="CHEBI:29108"/>
    </cofactor>
    <text evidence="6">Can bind about 5 Ca(2+) ions per subunit.</text>
</comment>
<dbReference type="GO" id="GO:0030198">
    <property type="term" value="P:extracellular matrix organization"/>
    <property type="evidence" value="ECO:0007669"/>
    <property type="project" value="TreeGrafter"/>
</dbReference>
<evidence type="ECO:0000256" key="3">
    <source>
        <dbReference type="ARBA" id="ARBA00022801"/>
    </source>
</evidence>
<dbReference type="OrthoDB" id="9397453at2759"/>
<keyword evidence="4 6" id="KW-0862">Zinc</keyword>
<organism evidence="8 9">
    <name type="scientific">Phtheirospermum japonicum</name>
    <dbReference type="NCBI Taxonomy" id="374723"/>
    <lineage>
        <taxon>Eukaryota</taxon>
        <taxon>Viridiplantae</taxon>
        <taxon>Streptophyta</taxon>
        <taxon>Embryophyta</taxon>
        <taxon>Tracheophyta</taxon>
        <taxon>Spermatophyta</taxon>
        <taxon>Magnoliopsida</taxon>
        <taxon>eudicotyledons</taxon>
        <taxon>Gunneridae</taxon>
        <taxon>Pentapetalae</taxon>
        <taxon>asterids</taxon>
        <taxon>lamiids</taxon>
        <taxon>Lamiales</taxon>
        <taxon>Orobanchaceae</taxon>
        <taxon>Orobanchaceae incertae sedis</taxon>
        <taxon>Phtheirospermum</taxon>
    </lineage>
</organism>
<feature type="binding site" evidence="6">
    <location>
        <position position="27"/>
    </location>
    <ligand>
        <name>Zn(2+)</name>
        <dbReference type="ChEBI" id="CHEBI:29105"/>
        <label>1</label>
    </ligand>
</feature>
<feature type="binding site" evidence="6">
    <location>
        <position position="33"/>
    </location>
    <ligand>
        <name>Ca(2+)</name>
        <dbReference type="ChEBI" id="CHEBI:29108"/>
        <label>3</label>
    </ligand>
</feature>
<evidence type="ECO:0000256" key="2">
    <source>
        <dbReference type="ARBA" id="ARBA00022723"/>
    </source>
</evidence>
<dbReference type="EMBL" id="BMAC01000048">
    <property type="protein sequence ID" value="GFP82611.1"/>
    <property type="molecule type" value="Genomic_DNA"/>
</dbReference>
<evidence type="ECO:0000256" key="1">
    <source>
        <dbReference type="ARBA" id="ARBA00022670"/>
    </source>
</evidence>
<dbReference type="GO" id="GO:0031012">
    <property type="term" value="C:extracellular matrix"/>
    <property type="evidence" value="ECO:0007669"/>
    <property type="project" value="InterPro"/>
</dbReference>
<dbReference type="InterPro" id="IPR006026">
    <property type="entry name" value="Peptidase_Metallo"/>
</dbReference>
<keyword evidence="6" id="KW-0106">Calcium</keyword>
<reference evidence="8" key="1">
    <citation type="submission" date="2020-07" db="EMBL/GenBank/DDBJ databases">
        <title>Ethylene signaling mediates host invasion by parasitic plants.</title>
        <authorList>
            <person name="Yoshida S."/>
        </authorList>
    </citation>
    <scope>NUCLEOTIDE SEQUENCE</scope>
    <source>
        <strain evidence="8">Okayama</strain>
    </source>
</reference>
<dbReference type="PANTHER" id="PTHR10201:SF321">
    <property type="entry name" value="METALLOENDOPROTEINASE 4-MMP"/>
    <property type="match status" value="1"/>
</dbReference>
<dbReference type="PANTHER" id="PTHR10201">
    <property type="entry name" value="MATRIX METALLOPROTEINASE"/>
    <property type="match status" value="1"/>
</dbReference>
<feature type="binding site" evidence="6">
    <location>
        <position position="55"/>
    </location>
    <ligand>
        <name>Ca(2+)</name>
        <dbReference type="ChEBI" id="CHEBI:29108"/>
        <label>1</label>
    </ligand>
</feature>
<dbReference type="Proteomes" id="UP000653305">
    <property type="component" value="Unassembled WGS sequence"/>
</dbReference>
<feature type="binding site" evidence="6">
    <location>
        <position position="52"/>
    </location>
    <ligand>
        <name>Ca(2+)</name>
        <dbReference type="ChEBI" id="CHEBI:29108"/>
        <label>3</label>
    </ligand>
</feature>
<accession>A0A830BKJ8</accession>
<feature type="binding site" evidence="6">
    <location>
        <position position="82"/>
    </location>
    <ligand>
        <name>Zn(2+)</name>
        <dbReference type="ChEBI" id="CHEBI:29105"/>
        <label>2</label>
        <note>catalytic</note>
    </ligand>
</feature>
<dbReference type="GO" id="GO:0006508">
    <property type="term" value="P:proteolysis"/>
    <property type="evidence" value="ECO:0007669"/>
    <property type="project" value="UniProtKB-KW"/>
</dbReference>
<dbReference type="Pfam" id="PF00413">
    <property type="entry name" value="Peptidase_M10"/>
    <property type="match status" value="1"/>
</dbReference>
<keyword evidence="2 6" id="KW-0479">Metal-binding</keyword>
<keyword evidence="1" id="KW-0645">Protease</keyword>
<dbReference type="SUPFAM" id="SSF55486">
    <property type="entry name" value="Metalloproteases ('zincins'), catalytic domain"/>
    <property type="match status" value="1"/>
</dbReference>
<comment type="cofactor">
    <cofactor evidence="6">
        <name>Zn(2+)</name>
        <dbReference type="ChEBI" id="CHEBI:29105"/>
    </cofactor>
    <text evidence="6">Binds 2 Zn(2+) ions per subunit.</text>
</comment>
<evidence type="ECO:0000256" key="6">
    <source>
        <dbReference type="PIRSR" id="PIRSR621190-2"/>
    </source>
</evidence>
<dbReference type="Gene3D" id="3.40.390.10">
    <property type="entry name" value="Collagenase (Catalytic Domain)"/>
    <property type="match status" value="1"/>
</dbReference>
<feature type="binding site" evidence="6">
    <location>
        <position position="55"/>
    </location>
    <ligand>
        <name>Ca(2+)</name>
        <dbReference type="ChEBI" id="CHEBI:29108"/>
        <label>3</label>
    </ligand>
</feature>
<protein>
    <submittedName>
        <fullName evidence="8">Metalloendoproteinase 1</fullName>
    </submittedName>
</protein>
<dbReference type="AlphaFoldDB" id="A0A830BKJ8"/>
<feature type="binding site" evidence="6">
    <location>
        <position position="32"/>
    </location>
    <ligand>
        <name>Ca(2+)</name>
        <dbReference type="ChEBI" id="CHEBI:29108"/>
        <label>3</label>
    </ligand>
</feature>
<dbReference type="GO" id="GO:0030574">
    <property type="term" value="P:collagen catabolic process"/>
    <property type="evidence" value="ECO:0007669"/>
    <property type="project" value="TreeGrafter"/>
</dbReference>
<feature type="binding site" evidence="6">
    <location>
        <position position="88"/>
    </location>
    <ligand>
        <name>Zn(2+)</name>
        <dbReference type="ChEBI" id="CHEBI:29105"/>
        <label>2</label>
        <note>catalytic</note>
    </ligand>
</feature>
<dbReference type="InterPro" id="IPR001818">
    <property type="entry name" value="Pept_M10_metallopeptidase"/>
</dbReference>
<feature type="domain" description="Peptidase metallopeptidase" evidence="7">
    <location>
        <begin position="1"/>
        <end position="118"/>
    </location>
</feature>
<dbReference type="SMART" id="SM00235">
    <property type="entry name" value="ZnMc"/>
    <property type="match status" value="1"/>
</dbReference>
<sequence>MLWHNQTLRKTLLNGHKVIRIGFYLGDGEAFDGVLGVRAHAFSPESGPFHLDAAETWAVDFVEETARNAVDLESVETHEIGHLLGLLHSGDREAVMYPSLKPREKKVGAEGRRHLIGASSVRVEP</sequence>
<comment type="caution">
    <text evidence="8">The sequence shown here is derived from an EMBL/GenBank/DDBJ whole genome shotgun (WGS) entry which is preliminary data.</text>
</comment>
<feature type="binding site" evidence="6">
    <location>
        <position position="78"/>
    </location>
    <ligand>
        <name>Zn(2+)</name>
        <dbReference type="ChEBI" id="CHEBI:29105"/>
        <label>2</label>
        <note>catalytic</note>
    </ligand>
</feature>
<keyword evidence="3" id="KW-0378">Hydrolase</keyword>
<evidence type="ECO:0000256" key="5">
    <source>
        <dbReference type="PIRSR" id="PIRSR621190-1"/>
    </source>
</evidence>
<keyword evidence="9" id="KW-1185">Reference proteome</keyword>
<dbReference type="GO" id="GO:0008270">
    <property type="term" value="F:zinc ion binding"/>
    <property type="evidence" value="ECO:0007669"/>
    <property type="project" value="InterPro"/>
</dbReference>
<evidence type="ECO:0000259" key="7">
    <source>
        <dbReference type="SMART" id="SM00235"/>
    </source>
</evidence>
<evidence type="ECO:0000313" key="9">
    <source>
        <dbReference type="Proteomes" id="UP000653305"/>
    </source>
</evidence>
<dbReference type="GO" id="GO:0004222">
    <property type="term" value="F:metalloendopeptidase activity"/>
    <property type="evidence" value="ECO:0007669"/>
    <property type="project" value="InterPro"/>
</dbReference>
<dbReference type="InterPro" id="IPR021190">
    <property type="entry name" value="Pept_M10A"/>
</dbReference>
<feature type="active site" evidence="5">
    <location>
        <position position="79"/>
    </location>
</feature>
<dbReference type="PRINTS" id="PR00138">
    <property type="entry name" value="MATRIXIN"/>
</dbReference>